<evidence type="ECO:0000256" key="4">
    <source>
        <dbReference type="PIRNR" id="PIRNR001338"/>
    </source>
</evidence>
<organism evidence="7 8">
    <name type="scientific">Staphylococcus agnetis</name>
    <dbReference type="NCBI Taxonomy" id="985762"/>
    <lineage>
        <taxon>Bacteria</taxon>
        <taxon>Bacillati</taxon>
        <taxon>Bacillota</taxon>
        <taxon>Bacilli</taxon>
        <taxon>Bacillales</taxon>
        <taxon>Staphylococcaceae</taxon>
        <taxon>Staphylococcus</taxon>
    </lineage>
</organism>
<gene>
    <name evidence="3 7" type="primary">purE</name>
    <name evidence="7" type="ORF">GLV84_09125</name>
</gene>
<protein>
    <recommendedName>
        <fullName evidence="3 4">N5-carboxyaminoimidazole ribonucleotide mutase</fullName>
        <shortName evidence="3 4">N5-CAIR mutase</shortName>
        <ecNumber evidence="3 4">5.4.99.18</ecNumber>
    </recommendedName>
    <alternativeName>
        <fullName evidence="3">5-(carboxyamino)imidazole ribonucleotide mutase</fullName>
    </alternativeName>
</protein>
<dbReference type="HAMAP" id="MF_01929">
    <property type="entry name" value="PurE_classI"/>
    <property type="match status" value="1"/>
</dbReference>
<keyword evidence="1 3" id="KW-0658">Purine biosynthesis</keyword>
<feature type="binding site" evidence="3 5">
    <location>
        <position position="9"/>
    </location>
    <ligand>
        <name>substrate</name>
    </ligand>
</feature>
<dbReference type="Proteomes" id="UP000646308">
    <property type="component" value="Unassembled WGS sequence"/>
</dbReference>
<keyword evidence="7" id="KW-0456">Lyase</keyword>
<evidence type="ECO:0000259" key="6">
    <source>
        <dbReference type="SMART" id="SM01001"/>
    </source>
</evidence>
<comment type="function">
    <text evidence="3 4">Catalyzes the conversion of N5-carboxyaminoimidazole ribonucleotide (N5-CAIR) to 4-carboxy-5-aminoimidazole ribonucleotide (CAIR).</text>
</comment>
<feature type="binding site" evidence="3 5">
    <location>
        <position position="39"/>
    </location>
    <ligand>
        <name>substrate</name>
    </ligand>
</feature>
<comment type="caution">
    <text evidence="7">The sequence shown here is derived from an EMBL/GenBank/DDBJ whole genome shotgun (WGS) entry which is preliminary data.</text>
</comment>
<dbReference type="PANTHER" id="PTHR23046:SF2">
    <property type="entry name" value="PHOSPHORIBOSYLAMINOIMIDAZOLE CARBOXYLASE"/>
    <property type="match status" value="1"/>
</dbReference>
<accession>A0A2T4MKQ3</accession>
<dbReference type="GO" id="GO:0006189">
    <property type="term" value="P:'de novo' IMP biosynthetic process"/>
    <property type="evidence" value="ECO:0007669"/>
    <property type="project" value="UniProtKB-UniRule"/>
</dbReference>
<dbReference type="SMART" id="SM01001">
    <property type="entry name" value="AIRC"/>
    <property type="match status" value="1"/>
</dbReference>
<evidence type="ECO:0000256" key="3">
    <source>
        <dbReference type="HAMAP-Rule" id="MF_01929"/>
    </source>
</evidence>
<dbReference type="InterPro" id="IPR000031">
    <property type="entry name" value="PurE_dom"/>
</dbReference>
<dbReference type="PIRSF" id="PIRSF001338">
    <property type="entry name" value="AIR_carboxylase"/>
    <property type="match status" value="1"/>
</dbReference>
<dbReference type="NCBIfam" id="TIGR01162">
    <property type="entry name" value="purE"/>
    <property type="match status" value="1"/>
</dbReference>
<feature type="domain" description="PurE" evidence="6">
    <location>
        <begin position="1"/>
        <end position="152"/>
    </location>
</feature>
<dbReference type="GeneID" id="57691155"/>
<evidence type="ECO:0000313" key="8">
    <source>
        <dbReference type="Proteomes" id="UP000646308"/>
    </source>
</evidence>
<evidence type="ECO:0000313" key="7">
    <source>
        <dbReference type="EMBL" id="NJI02987.1"/>
    </source>
</evidence>
<dbReference type="GO" id="GO:0016829">
    <property type="term" value="F:lyase activity"/>
    <property type="evidence" value="ECO:0007669"/>
    <property type="project" value="UniProtKB-KW"/>
</dbReference>
<name>A0A2T4MKQ3_9STAP</name>
<dbReference type="GO" id="GO:0034023">
    <property type="term" value="F:5-(carboxyamino)imidazole ribonucleotide mutase activity"/>
    <property type="evidence" value="ECO:0007669"/>
    <property type="project" value="UniProtKB-UniRule"/>
</dbReference>
<reference evidence="7" key="1">
    <citation type="submission" date="2019-11" db="EMBL/GenBank/DDBJ databases">
        <title>Whole genome comparisons of Staphylococcus agnetis isolates from cattle and chickens.</title>
        <authorList>
            <person name="Rhoads D."/>
            <person name="Shwani A."/>
            <person name="Adkins P."/>
            <person name="Calcutt M."/>
            <person name="Middleton J."/>
        </authorList>
    </citation>
    <scope>NUCLEOTIDE SEQUENCE</scope>
    <source>
        <strain evidence="7">1387</strain>
    </source>
</reference>
<dbReference type="RefSeq" id="WP_107368606.1">
    <property type="nucleotide sequence ID" value="NZ_CP031266.1"/>
</dbReference>
<keyword evidence="2 3" id="KW-0413">Isomerase</keyword>
<sequence>MKIAVIMGSSSDWQIMKEACDMLEYFNIPYDKKVVSAHRTPHMMVDFATHAYENGYRAIIAGAGGAAHLPGMVASMTTLPVIGVPIESKSLKGLDSLLSIVQMPGGIPVATTAIGKAGAKNAGILVARILGTTDELIQRQLCAYEQSLVEKVEDMQNDLQ</sequence>
<dbReference type="EC" id="5.4.99.18" evidence="3 4"/>
<dbReference type="SUPFAM" id="SSF52255">
    <property type="entry name" value="N5-CAIR mutase (phosphoribosylaminoimidazole carboxylase, PurE)"/>
    <property type="match status" value="1"/>
</dbReference>
<comment type="pathway">
    <text evidence="3 4">Purine metabolism; IMP biosynthesis via de novo pathway; 5-amino-1-(5-phospho-D-ribosyl)imidazole-4-carboxylate from 5-amino-1-(5-phospho-D-ribosyl)imidazole (N5-CAIR route): step 2/2.</text>
</comment>
<evidence type="ECO:0000256" key="5">
    <source>
        <dbReference type="PIRSR" id="PIRSR001338-1"/>
    </source>
</evidence>
<dbReference type="PANTHER" id="PTHR23046">
    <property type="entry name" value="PHOSPHORIBOSYLAMINOIMIDAZOLE CARBOXYLASE CATALYTIC SUBUNIT"/>
    <property type="match status" value="1"/>
</dbReference>
<dbReference type="InterPro" id="IPR024694">
    <property type="entry name" value="PurE_prokaryotes"/>
</dbReference>
<proteinExistence type="inferred from homology"/>
<dbReference type="AlphaFoldDB" id="A0A2T4MKQ3"/>
<evidence type="ECO:0000256" key="1">
    <source>
        <dbReference type="ARBA" id="ARBA00022755"/>
    </source>
</evidence>
<comment type="catalytic activity">
    <reaction evidence="3 4">
        <text>5-carboxyamino-1-(5-phospho-D-ribosyl)imidazole + H(+) = 5-amino-1-(5-phospho-D-ribosyl)imidazole-4-carboxylate</text>
        <dbReference type="Rhea" id="RHEA:13193"/>
        <dbReference type="ChEBI" id="CHEBI:15378"/>
        <dbReference type="ChEBI" id="CHEBI:58730"/>
        <dbReference type="ChEBI" id="CHEBI:77657"/>
        <dbReference type="EC" id="5.4.99.18"/>
    </reaction>
</comment>
<dbReference type="Gene3D" id="3.40.50.1970">
    <property type="match status" value="1"/>
</dbReference>
<comment type="similarity">
    <text evidence="3">Belongs to the AIR carboxylase family. Class I subfamily.</text>
</comment>
<dbReference type="Pfam" id="PF00731">
    <property type="entry name" value="AIRC"/>
    <property type="match status" value="1"/>
</dbReference>
<evidence type="ECO:0000256" key="2">
    <source>
        <dbReference type="ARBA" id="ARBA00023235"/>
    </source>
</evidence>
<feature type="binding site" evidence="3 5">
    <location>
        <position position="12"/>
    </location>
    <ligand>
        <name>substrate</name>
    </ligand>
</feature>
<dbReference type="EMBL" id="WMFL01000080">
    <property type="protein sequence ID" value="NJI02987.1"/>
    <property type="molecule type" value="Genomic_DNA"/>
</dbReference>
<dbReference type="InterPro" id="IPR033747">
    <property type="entry name" value="PurE_ClassI"/>
</dbReference>